<dbReference type="PANTHER" id="PTHR20961">
    <property type="entry name" value="GLYCOSYLTRANSFERASE"/>
    <property type="match status" value="1"/>
</dbReference>
<evidence type="ECO:0000313" key="6">
    <source>
        <dbReference type="Proteomes" id="UP001371305"/>
    </source>
</evidence>
<reference evidence="5 6" key="1">
    <citation type="submission" date="2024-04" db="EMBL/GenBank/DDBJ databases">
        <title>Luteolibacter sp. isolated from soil.</title>
        <authorList>
            <person name="An J."/>
        </authorList>
    </citation>
    <scope>NUCLEOTIDE SEQUENCE [LARGE SCALE GENOMIC DNA]</scope>
    <source>
        <strain evidence="5 6">Y139</strain>
    </source>
</reference>
<dbReference type="InterPro" id="IPR007657">
    <property type="entry name" value="Glycosyltransferase_61"/>
</dbReference>
<evidence type="ECO:0000256" key="1">
    <source>
        <dbReference type="ARBA" id="ARBA00022676"/>
    </source>
</evidence>
<feature type="domain" description="Glycosyltransferase 61 catalytic" evidence="4">
    <location>
        <begin position="35"/>
        <end position="200"/>
    </location>
</feature>
<comment type="caution">
    <text evidence="5">The sequence shown here is derived from an EMBL/GenBank/DDBJ whole genome shotgun (WGS) entry which is preliminary data.</text>
</comment>
<dbReference type="Proteomes" id="UP001371305">
    <property type="component" value="Unassembled WGS sequence"/>
</dbReference>
<evidence type="ECO:0000259" key="4">
    <source>
        <dbReference type="Pfam" id="PF04577"/>
    </source>
</evidence>
<keyword evidence="1 5" id="KW-0328">Glycosyltransferase</keyword>
<keyword evidence="2 5" id="KW-0808">Transferase</keyword>
<protein>
    <submittedName>
        <fullName evidence="5">Glycosyltransferase family 61 protein</fullName>
        <ecNumber evidence="5">2.4.-.-</ecNumber>
    </submittedName>
</protein>
<proteinExistence type="predicted"/>
<dbReference type="EMBL" id="JBBUKT010000003">
    <property type="protein sequence ID" value="MEK7950828.1"/>
    <property type="molecule type" value="Genomic_DNA"/>
</dbReference>
<name>A0ABU9ATE4_9BACT</name>
<dbReference type="GO" id="GO:0016757">
    <property type="term" value="F:glycosyltransferase activity"/>
    <property type="evidence" value="ECO:0007669"/>
    <property type="project" value="UniProtKB-KW"/>
</dbReference>
<dbReference type="RefSeq" id="WP_341404429.1">
    <property type="nucleotide sequence ID" value="NZ_JBBUKT010000003.1"/>
</dbReference>
<keyword evidence="6" id="KW-1185">Reference proteome</keyword>
<dbReference type="InterPro" id="IPR049625">
    <property type="entry name" value="Glyco_transf_61_cat"/>
</dbReference>
<evidence type="ECO:0000313" key="5">
    <source>
        <dbReference type="EMBL" id="MEK7950828.1"/>
    </source>
</evidence>
<sequence length="246" mass="27242">MSEDKLLAHMLPQKSRHLTGAWTSIASNWGDGRNYFHWITDNLTRLFVRESLPESARVLLPISTSPYIRETLEILGIAELCESPRETNLCVERFYFCSPVAMSGVWNPLGFDWLRKSFSPCFGAVGSGPAVFLTRRGSNRIPAFLETIEALFRKAGFKILDCGKLTVREQISAVSAAPAIAGIHGAAMTNILWASPTTPVLEVFEPSYLNACYEQIAFQGGLRYAATCEIGSALEASVGRWLRNYV</sequence>
<evidence type="ECO:0000256" key="2">
    <source>
        <dbReference type="ARBA" id="ARBA00022679"/>
    </source>
</evidence>
<gene>
    <name evidence="5" type="ORF">WKV53_09990</name>
</gene>
<keyword evidence="3" id="KW-0325">Glycoprotein</keyword>
<accession>A0ABU9ATE4</accession>
<organism evidence="5 6">
    <name type="scientific">Luteolibacter soli</name>
    <dbReference type="NCBI Taxonomy" id="3135280"/>
    <lineage>
        <taxon>Bacteria</taxon>
        <taxon>Pseudomonadati</taxon>
        <taxon>Verrucomicrobiota</taxon>
        <taxon>Verrucomicrobiia</taxon>
        <taxon>Verrucomicrobiales</taxon>
        <taxon>Verrucomicrobiaceae</taxon>
        <taxon>Luteolibacter</taxon>
    </lineage>
</organism>
<evidence type="ECO:0000256" key="3">
    <source>
        <dbReference type="ARBA" id="ARBA00023180"/>
    </source>
</evidence>
<dbReference type="Pfam" id="PF04577">
    <property type="entry name" value="Glyco_transf_61"/>
    <property type="match status" value="1"/>
</dbReference>
<dbReference type="EC" id="2.4.-.-" evidence="5"/>